<evidence type="ECO:0000259" key="4">
    <source>
        <dbReference type="Pfam" id="PF25967"/>
    </source>
</evidence>
<gene>
    <name evidence="5" type="ORF">HD842_004148</name>
</gene>
<dbReference type="Gene3D" id="1.10.287.470">
    <property type="entry name" value="Helix hairpin bin"/>
    <property type="match status" value="1"/>
</dbReference>
<keyword evidence="3" id="KW-0812">Transmembrane</keyword>
<name>A0A7X0CG58_9BURK</name>
<dbReference type="Gene3D" id="2.40.50.100">
    <property type="match status" value="1"/>
</dbReference>
<dbReference type="AlphaFoldDB" id="A0A7X0CG58"/>
<feature type="transmembrane region" description="Helical" evidence="3">
    <location>
        <begin position="29"/>
        <end position="50"/>
    </location>
</feature>
<dbReference type="Proteomes" id="UP000540787">
    <property type="component" value="Unassembled WGS sequence"/>
</dbReference>
<dbReference type="Gene3D" id="2.40.30.170">
    <property type="match status" value="1"/>
</dbReference>
<feature type="domain" description="Multidrug resistance protein MdtA-like C-terminal permuted SH3" evidence="4">
    <location>
        <begin position="358"/>
        <end position="418"/>
    </location>
</feature>
<dbReference type="PANTHER" id="PTHR32347:SF23">
    <property type="entry name" value="BLL5650 PROTEIN"/>
    <property type="match status" value="1"/>
</dbReference>
<evidence type="ECO:0000256" key="2">
    <source>
        <dbReference type="ARBA" id="ARBA00023054"/>
    </source>
</evidence>
<dbReference type="EMBL" id="JACHBX010000005">
    <property type="protein sequence ID" value="MBB6135971.1"/>
    <property type="molecule type" value="Genomic_DNA"/>
</dbReference>
<dbReference type="InterPro" id="IPR050465">
    <property type="entry name" value="UPF0194_transport"/>
</dbReference>
<dbReference type="Pfam" id="PF25967">
    <property type="entry name" value="RND-MFP_C"/>
    <property type="match status" value="1"/>
</dbReference>
<evidence type="ECO:0000256" key="3">
    <source>
        <dbReference type="SAM" id="Phobius"/>
    </source>
</evidence>
<organism evidence="5 6">
    <name type="scientific">Massilia aurea</name>
    <dbReference type="NCBI Taxonomy" id="373040"/>
    <lineage>
        <taxon>Bacteria</taxon>
        <taxon>Pseudomonadati</taxon>
        <taxon>Pseudomonadota</taxon>
        <taxon>Betaproteobacteria</taxon>
        <taxon>Burkholderiales</taxon>
        <taxon>Oxalobacteraceae</taxon>
        <taxon>Telluria group</taxon>
        <taxon>Massilia</taxon>
    </lineage>
</organism>
<accession>A0A7X0CG58</accession>
<evidence type="ECO:0000313" key="6">
    <source>
        <dbReference type="Proteomes" id="UP000540787"/>
    </source>
</evidence>
<comment type="subcellular location">
    <subcellularLocation>
        <location evidence="1">Cell envelope</location>
    </subcellularLocation>
</comment>
<dbReference type="PANTHER" id="PTHR32347">
    <property type="entry name" value="EFFLUX SYSTEM COMPONENT YKNX-RELATED"/>
    <property type="match status" value="1"/>
</dbReference>
<evidence type="ECO:0000313" key="5">
    <source>
        <dbReference type="EMBL" id="MBB6135971.1"/>
    </source>
</evidence>
<dbReference type="InterPro" id="IPR058627">
    <property type="entry name" value="MdtA-like_C"/>
</dbReference>
<keyword evidence="3" id="KW-0472">Membrane</keyword>
<proteinExistence type="predicted"/>
<keyword evidence="3" id="KW-1133">Transmembrane helix</keyword>
<comment type="caution">
    <text evidence="5">The sequence shown here is derived from an EMBL/GenBank/DDBJ whole genome shotgun (WGS) entry which is preliminary data.</text>
</comment>
<dbReference type="Gene3D" id="2.40.420.20">
    <property type="match status" value="1"/>
</dbReference>
<reference evidence="5 6" key="1">
    <citation type="submission" date="2020-08" db="EMBL/GenBank/DDBJ databases">
        <title>The Agave Microbiome: Exploring the role of microbial communities in plant adaptations to desert environments.</title>
        <authorList>
            <person name="Partida-Martinez L.P."/>
        </authorList>
    </citation>
    <scope>NUCLEOTIDE SEQUENCE [LARGE SCALE GENOMIC DNA]</scope>
    <source>
        <strain evidence="5 6">AT3.2</strain>
    </source>
</reference>
<sequence>MDHISHPAVTGVAMDTPLPQRPGLRAARFALLLALPLAGCLVAWLLWQLLPRGLEVETRDVRIASVAAGVFRDEIVVRALAEPLNSIMLDAVESGRVEEVFARDGQAVKKGDLLFRLSNPQRNLDLLARQAEHAQQISNLANLQVAQEAVRLDYGRRLSELTFALTQAEKQYARSSQLAGKGFISAVALEESHDKLTQARHLLAQEQRGIDLEQSVRRRALTQMEGAIDGLASGLALVGATVDALAVRAPSAGVLTDFRLLVGQAVRQDQAIGRIDDPNRFKLRAQVDEFYLSRIAPGRQGRLVQDGQSWPLEVLTVYPQIKEGRFTAELAFVRGQPAVISPGQGMDVQLTLGQSAKALLLPNGAFANDGGGAWVFVVAPDGGHAERRAVRLGRRSNTQVEVLAGLAAGEQVIVSGYDAFGKTERLRLTH</sequence>
<keyword evidence="2" id="KW-0175">Coiled coil</keyword>
<dbReference type="SUPFAM" id="SSF111369">
    <property type="entry name" value="HlyD-like secretion proteins"/>
    <property type="match status" value="1"/>
</dbReference>
<dbReference type="RefSeq" id="WP_229424869.1">
    <property type="nucleotide sequence ID" value="NZ_JACHBX010000005.1"/>
</dbReference>
<dbReference type="GO" id="GO:0030313">
    <property type="term" value="C:cell envelope"/>
    <property type="evidence" value="ECO:0007669"/>
    <property type="project" value="UniProtKB-SubCell"/>
</dbReference>
<keyword evidence="6" id="KW-1185">Reference proteome</keyword>
<protein>
    <submittedName>
        <fullName evidence="5">HlyD family secretion protein</fullName>
    </submittedName>
</protein>
<dbReference type="PRINTS" id="PR01490">
    <property type="entry name" value="RTXTOXIND"/>
</dbReference>
<evidence type="ECO:0000256" key="1">
    <source>
        <dbReference type="ARBA" id="ARBA00004196"/>
    </source>
</evidence>